<dbReference type="AlphaFoldDB" id="A0A9N8VXV2"/>
<evidence type="ECO:0000313" key="4">
    <source>
        <dbReference type="Proteomes" id="UP000789759"/>
    </source>
</evidence>
<accession>A0A9N8VXV2</accession>
<organism evidence="3 4">
    <name type="scientific">Cetraspora pellucida</name>
    <dbReference type="NCBI Taxonomy" id="1433469"/>
    <lineage>
        <taxon>Eukaryota</taxon>
        <taxon>Fungi</taxon>
        <taxon>Fungi incertae sedis</taxon>
        <taxon>Mucoromycota</taxon>
        <taxon>Glomeromycotina</taxon>
        <taxon>Glomeromycetes</taxon>
        <taxon>Diversisporales</taxon>
        <taxon>Gigasporaceae</taxon>
        <taxon>Cetraspora</taxon>
    </lineage>
</organism>
<keyword evidence="1" id="KW-0238">DNA-binding</keyword>
<evidence type="ECO:0000313" key="3">
    <source>
        <dbReference type="EMBL" id="CAG8468129.1"/>
    </source>
</evidence>
<dbReference type="Proteomes" id="UP000789759">
    <property type="component" value="Unassembled WGS sequence"/>
</dbReference>
<proteinExistence type="predicted"/>
<dbReference type="InterPro" id="IPR006600">
    <property type="entry name" value="HTH_CenpB_DNA-bd_dom"/>
</dbReference>
<feature type="non-terminal residue" evidence="3">
    <location>
        <position position="1"/>
    </location>
</feature>
<sequence>PKYSEFEAELIEWFREAQSQQKTVSQYIIQAKARTLYATSHYQEKYGEIQNNKFLQK</sequence>
<dbReference type="SUPFAM" id="SSF46689">
    <property type="entry name" value="Homeodomain-like"/>
    <property type="match status" value="1"/>
</dbReference>
<feature type="domain" description="HTH CENPB-type" evidence="2">
    <location>
        <begin position="1"/>
        <end position="57"/>
    </location>
</feature>
<reference evidence="3" key="1">
    <citation type="submission" date="2021-06" db="EMBL/GenBank/DDBJ databases">
        <authorList>
            <person name="Kallberg Y."/>
            <person name="Tangrot J."/>
            <person name="Rosling A."/>
        </authorList>
    </citation>
    <scope>NUCLEOTIDE SEQUENCE</scope>
    <source>
        <strain evidence="3">FL966</strain>
    </source>
</reference>
<evidence type="ECO:0000256" key="1">
    <source>
        <dbReference type="ARBA" id="ARBA00023125"/>
    </source>
</evidence>
<evidence type="ECO:0000259" key="2">
    <source>
        <dbReference type="PROSITE" id="PS51253"/>
    </source>
</evidence>
<dbReference type="InterPro" id="IPR009057">
    <property type="entry name" value="Homeodomain-like_sf"/>
</dbReference>
<dbReference type="EMBL" id="CAJVQA010000316">
    <property type="protein sequence ID" value="CAG8468129.1"/>
    <property type="molecule type" value="Genomic_DNA"/>
</dbReference>
<keyword evidence="4" id="KW-1185">Reference proteome</keyword>
<protein>
    <submittedName>
        <fullName evidence="3">790_t:CDS:1</fullName>
    </submittedName>
</protein>
<dbReference type="Pfam" id="PF03221">
    <property type="entry name" value="HTH_Tnp_Tc5"/>
    <property type="match status" value="1"/>
</dbReference>
<dbReference type="Gene3D" id="1.10.10.60">
    <property type="entry name" value="Homeodomain-like"/>
    <property type="match status" value="1"/>
</dbReference>
<gene>
    <name evidence="3" type="ORF">CPELLU_LOCUS941</name>
</gene>
<name>A0A9N8VXV2_9GLOM</name>
<dbReference type="PROSITE" id="PS51253">
    <property type="entry name" value="HTH_CENPB"/>
    <property type="match status" value="1"/>
</dbReference>
<dbReference type="OrthoDB" id="2435994at2759"/>
<dbReference type="GO" id="GO:0003677">
    <property type="term" value="F:DNA binding"/>
    <property type="evidence" value="ECO:0007669"/>
    <property type="project" value="UniProtKB-KW"/>
</dbReference>
<comment type="caution">
    <text evidence="3">The sequence shown here is derived from an EMBL/GenBank/DDBJ whole genome shotgun (WGS) entry which is preliminary data.</text>
</comment>